<dbReference type="PROSITE" id="PS00060">
    <property type="entry name" value="ADH_IRON_2"/>
    <property type="match status" value="1"/>
</dbReference>
<reference evidence="8" key="1">
    <citation type="journal article" date="2023" name="Int. J. Syst. Evol. Microbiol.">
        <title>Mesoterricola silvestris gen. nov., sp. nov., Mesoterricola sediminis sp. nov., Geothrix oryzae sp. nov., Geothrix edaphica sp. nov., Geothrix rubra sp. nov., and Geothrix limicola sp. nov., six novel members of Acidobacteriota isolated from soils.</title>
        <authorList>
            <person name="Itoh H."/>
            <person name="Sugisawa Y."/>
            <person name="Mise K."/>
            <person name="Xu Z."/>
            <person name="Kuniyasu M."/>
            <person name="Ushijima N."/>
            <person name="Kawano K."/>
            <person name="Kobayashi E."/>
            <person name="Shiratori Y."/>
            <person name="Masuda Y."/>
            <person name="Senoo K."/>
        </authorList>
    </citation>
    <scope>NUCLEOTIDE SEQUENCE [LARGE SCALE GENOMIC DNA]</scope>
    <source>
        <strain evidence="8">W79</strain>
    </source>
</reference>
<dbReference type="InterPro" id="IPR056798">
    <property type="entry name" value="ADH_Fe_C"/>
</dbReference>
<dbReference type="InterPro" id="IPR039697">
    <property type="entry name" value="Alcohol_dehydrogenase_Fe"/>
</dbReference>
<evidence type="ECO:0000256" key="4">
    <source>
        <dbReference type="ARBA" id="ARBA00023027"/>
    </source>
</evidence>
<sequence length="383" mass="39964">MSELRKFVAPEFLFGLDARKLLGRYARNLGARRVLLVSDPGVDAAGWTNEAAGFLQEEGLEVTRYLDVSPNPRSGEVAGGVAVYRSSGSDLIAAVGGGSAMDCAKGIGIVATNGGSILDYEGVDEVRIPMPPLLCVPTTAGSSADVSQFAIINDADERVKIAIISKAVVPDVALIDPRTLLTLNPFLTACTGLDALVHAIEAFVSNANSAVTDVHALEAMRLVAAHLEASVGEPEDLERRTCIMQASLHAGLAFSNASLGAVHAMAHSLGGFKDLPHGECNALLLAHVIDFNFPAAPERFRRVAEALGAHPRGLPDAQVRSALVDRILALRTACGIKGGLASRGISAGDAPHLASKAFDDPCVATNPREPSPGDLEALFLEAL</sequence>
<dbReference type="InterPro" id="IPR018211">
    <property type="entry name" value="ADH_Fe_CS"/>
</dbReference>
<keyword evidence="4" id="KW-0520">NAD</keyword>
<accession>A0AA48H064</accession>
<dbReference type="PANTHER" id="PTHR11496">
    <property type="entry name" value="ALCOHOL DEHYDROGENASE"/>
    <property type="match status" value="1"/>
</dbReference>
<feature type="domain" description="Fe-containing alcohol dehydrogenase-like C-terminal" evidence="6">
    <location>
        <begin position="188"/>
        <end position="382"/>
    </location>
</feature>
<evidence type="ECO:0000256" key="2">
    <source>
        <dbReference type="ARBA" id="ARBA00007358"/>
    </source>
</evidence>
<dbReference type="GO" id="GO:0046872">
    <property type="term" value="F:metal ion binding"/>
    <property type="evidence" value="ECO:0007669"/>
    <property type="project" value="InterPro"/>
</dbReference>
<dbReference type="CDD" id="cd17814">
    <property type="entry name" value="Fe-ADH-like"/>
    <property type="match status" value="1"/>
</dbReference>
<dbReference type="PANTHER" id="PTHR11496:SF102">
    <property type="entry name" value="ALCOHOL DEHYDROGENASE 4"/>
    <property type="match status" value="1"/>
</dbReference>
<evidence type="ECO:0000313" key="8">
    <source>
        <dbReference type="Proteomes" id="UP001238179"/>
    </source>
</evidence>
<dbReference type="EMBL" id="AP027080">
    <property type="protein sequence ID" value="BDU73603.1"/>
    <property type="molecule type" value="Genomic_DNA"/>
</dbReference>
<comment type="similarity">
    <text evidence="2">Belongs to the iron-containing alcohol dehydrogenase family.</text>
</comment>
<name>A0AA48H064_9BACT</name>
<proteinExistence type="inferred from homology"/>
<dbReference type="Pfam" id="PF00465">
    <property type="entry name" value="Fe-ADH"/>
    <property type="match status" value="1"/>
</dbReference>
<dbReference type="KEGG" id="msil:METEAL_27770"/>
<dbReference type="FunFam" id="1.20.1090.10:FF:000001">
    <property type="entry name" value="Aldehyde-alcohol dehydrogenase"/>
    <property type="match status" value="1"/>
</dbReference>
<keyword evidence="3" id="KW-0560">Oxidoreductase</keyword>
<organism evidence="7 8">
    <name type="scientific">Mesoterricola silvestris</name>
    <dbReference type="NCBI Taxonomy" id="2927979"/>
    <lineage>
        <taxon>Bacteria</taxon>
        <taxon>Pseudomonadati</taxon>
        <taxon>Acidobacteriota</taxon>
        <taxon>Holophagae</taxon>
        <taxon>Holophagales</taxon>
        <taxon>Holophagaceae</taxon>
        <taxon>Mesoterricola</taxon>
    </lineage>
</organism>
<dbReference type="FunFam" id="3.40.50.1970:FF:000003">
    <property type="entry name" value="Alcohol dehydrogenase, iron-containing"/>
    <property type="match status" value="1"/>
</dbReference>
<evidence type="ECO:0000256" key="3">
    <source>
        <dbReference type="ARBA" id="ARBA00023002"/>
    </source>
</evidence>
<dbReference type="InterPro" id="IPR001670">
    <property type="entry name" value="ADH_Fe/GldA"/>
</dbReference>
<dbReference type="Gene3D" id="3.40.50.1970">
    <property type="match status" value="1"/>
</dbReference>
<dbReference type="NCBIfam" id="NF041833">
    <property type="entry name" value="Fe_ADH_ErcA"/>
    <property type="match status" value="1"/>
</dbReference>
<dbReference type="Pfam" id="PF25137">
    <property type="entry name" value="ADH_Fe_C"/>
    <property type="match status" value="1"/>
</dbReference>
<keyword evidence="8" id="KW-1185">Reference proteome</keyword>
<dbReference type="Gene3D" id="1.20.1090.10">
    <property type="entry name" value="Dehydroquinate synthase-like - alpha domain"/>
    <property type="match status" value="1"/>
</dbReference>
<evidence type="ECO:0000256" key="1">
    <source>
        <dbReference type="ARBA" id="ARBA00001962"/>
    </source>
</evidence>
<evidence type="ECO:0000259" key="5">
    <source>
        <dbReference type="Pfam" id="PF00465"/>
    </source>
</evidence>
<dbReference type="Proteomes" id="UP001238179">
    <property type="component" value="Chromosome"/>
</dbReference>
<dbReference type="GO" id="GO:0004022">
    <property type="term" value="F:alcohol dehydrogenase (NAD+) activity"/>
    <property type="evidence" value="ECO:0007669"/>
    <property type="project" value="TreeGrafter"/>
</dbReference>
<dbReference type="AlphaFoldDB" id="A0AA48H064"/>
<protein>
    <submittedName>
        <fullName evidence="7">Iron-containing alcohol dehydrogenase</fullName>
    </submittedName>
</protein>
<gene>
    <name evidence="7" type="ORF">METEAL_27770</name>
</gene>
<dbReference type="RefSeq" id="WP_316412274.1">
    <property type="nucleotide sequence ID" value="NZ_AP027080.1"/>
</dbReference>
<comment type="cofactor">
    <cofactor evidence="1">
        <name>Fe cation</name>
        <dbReference type="ChEBI" id="CHEBI:24875"/>
    </cofactor>
</comment>
<dbReference type="SUPFAM" id="SSF56796">
    <property type="entry name" value="Dehydroquinate synthase-like"/>
    <property type="match status" value="1"/>
</dbReference>
<feature type="domain" description="Alcohol dehydrogenase iron-type/glycerol dehydrogenase GldA" evidence="5">
    <location>
        <begin position="11"/>
        <end position="177"/>
    </location>
</feature>
<evidence type="ECO:0000259" key="6">
    <source>
        <dbReference type="Pfam" id="PF25137"/>
    </source>
</evidence>
<evidence type="ECO:0000313" key="7">
    <source>
        <dbReference type="EMBL" id="BDU73603.1"/>
    </source>
</evidence>